<organism evidence="1 2">
    <name type="scientific">Reticulibacter mediterranei</name>
    <dbReference type="NCBI Taxonomy" id="2778369"/>
    <lineage>
        <taxon>Bacteria</taxon>
        <taxon>Bacillati</taxon>
        <taxon>Chloroflexota</taxon>
        <taxon>Ktedonobacteria</taxon>
        <taxon>Ktedonobacterales</taxon>
        <taxon>Reticulibacteraceae</taxon>
        <taxon>Reticulibacter</taxon>
    </lineage>
</organism>
<reference evidence="1" key="1">
    <citation type="submission" date="2020-10" db="EMBL/GenBank/DDBJ databases">
        <title>Taxonomic study of unclassified bacteria belonging to the class Ktedonobacteria.</title>
        <authorList>
            <person name="Yabe S."/>
            <person name="Wang C.M."/>
            <person name="Zheng Y."/>
            <person name="Sakai Y."/>
            <person name="Cavaletti L."/>
            <person name="Monciardini P."/>
            <person name="Donadio S."/>
        </authorList>
    </citation>
    <scope>NUCLEOTIDE SEQUENCE</scope>
    <source>
        <strain evidence="1">ID150040</strain>
    </source>
</reference>
<sequence>MQTALEADQAAPFMRQGTVYAGAWTPSRFVCKDQQEINKQRCKISIRCYTLANAMCKFSQTTSRSN</sequence>
<comment type="caution">
    <text evidence="1">The sequence shown here is derived from an EMBL/GenBank/DDBJ whole genome shotgun (WGS) entry which is preliminary data.</text>
</comment>
<accession>A0A8J3J136</accession>
<keyword evidence="2" id="KW-1185">Reference proteome</keyword>
<dbReference type="EMBL" id="BNJK01000002">
    <property type="protein sequence ID" value="GHP00381.1"/>
    <property type="molecule type" value="Genomic_DNA"/>
</dbReference>
<dbReference type="AlphaFoldDB" id="A0A8J3J136"/>
<evidence type="ECO:0000313" key="2">
    <source>
        <dbReference type="Proteomes" id="UP000597444"/>
    </source>
</evidence>
<protein>
    <submittedName>
        <fullName evidence="1">Uncharacterized protein</fullName>
    </submittedName>
</protein>
<proteinExistence type="predicted"/>
<evidence type="ECO:0000313" key="1">
    <source>
        <dbReference type="EMBL" id="GHP00381.1"/>
    </source>
</evidence>
<gene>
    <name evidence="1" type="ORF">KSF_104280</name>
</gene>
<dbReference type="Proteomes" id="UP000597444">
    <property type="component" value="Unassembled WGS sequence"/>
</dbReference>
<name>A0A8J3J136_9CHLR</name>